<dbReference type="InterPro" id="IPR036691">
    <property type="entry name" value="Endo/exonu/phosph_ase_sf"/>
</dbReference>
<evidence type="ECO:0000313" key="2">
    <source>
        <dbReference type="EMBL" id="VDH97195.1"/>
    </source>
</evidence>
<keyword evidence="3" id="KW-1185">Reference proteome</keyword>
<dbReference type="OrthoDB" id="7476844at2759"/>
<dbReference type="Gene3D" id="3.60.10.10">
    <property type="entry name" value="Endonuclease/exonuclease/phosphatase"/>
    <property type="match status" value="1"/>
</dbReference>
<reference evidence="2" key="1">
    <citation type="submission" date="2018-11" db="EMBL/GenBank/DDBJ databases">
        <authorList>
            <person name="Alioto T."/>
            <person name="Alioto T."/>
        </authorList>
    </citation>
    <scope>NUCLEOTIDE SEQUENCE</scope>
</reference>
<dbReference type="SUPFAM" id="SSF56219">
    <property type="entry name" value="DNase I-like"/>
    <property type="match status" value="1"/>
</dbReference>
<accession>A0A8B6BWT3</accession>
<name>A0A8B6BWT3_MYTGA</name>
<proteinExistence type="predicted"/>
<evidence type="ECO:0000313" key="3">
    <source>
        <dbReference type="Proteomes" id="UP000596742"/>
    </source>
</evidence>
<evidence type="ECO:0000259" key="1">
    <source>
        <dbReference type="Pfam" id="PF14529"/>
    </source>
</evidence>
<dbReference type="Proteomes" id="UP000596742">
    <property type="component" value="Unassembled WGS sequence"/>
</dbReference>
<dbReference type="EMBL" id="UYJE01000867">
    <property type="protein sequence ID" value="VDH97195.1"/>
    <property type="molecule type" value="Genomic_DNA"/>
</dbReference>
<sequence>MSTMFSQLPDGDNRIQAIEISTTKDPICLINVYLPSRGTDKWHDAFRAALDILKELLLKYQRTHSIIIAGDFNASFHRPYKDTQDELFKNFCKDNQIVLPSNYPIDHTYHQGDSKSQIDYILTKPRENDDESTEYMQTTKKQHNGDIVTKINWEKVDKANYEQNLKEELKDKKYLNLRTPYGIEQATNQLS</sequence>
<dbReference type="AlphaFoldDB" id="A0A8B6BWT3"/>
<gene>
    <name evidence="2" type="ORF">MGAL_10B005708</name>
</gene>
<feature type="domain" description="Endonuclease/exonuclease/phosphatase" evidence="1">
    <location>
        <begin position="27"/>
        <end position="134"/>
    </location>
</feature>
<dbReference type="GO" id="GO:0003824">
    <property type="term" value="F:catalytic activity"/>
    <property type="evidence" value="ECO:0007669"/>
    <property type="project" value="InterPro"/>
</dbReference>
<comment type="caution">
    <text evidence="2">The sequence shown here is derived from an EMBL/GenBank/DDBJ whole genome shotgun (WGS) entry which is preliminary data.</text>
</comment>
<organism evidence="2 3">
    <name type="scientific">Mytilus galloprovincialis</name>
    <name type="common">Mediterranean mussel</name>
    <dbReference type="NCBI Taxonomy" id="29158"/>
    <lineage>
        <taxon>Eukaryota</taxon>
        <taxon>Metazoa</taxon>
        <taxon>Spiralia</taxon>
        <taxon>Lophotrochozoa</taxon>
        <taxon>Mollusca</taxon>
        <taxon>Bivalvia</taxon>
        <taxon>Autobranchia</taxon>
        <taxon>Pteriomorphia</taxon>
        <taxon>Mytilida</taxon>
        <taxon>Mytiloidea</taxon>
        <taxon>Mytilidae</taxon>
        <taxon>Mytilinae</taxon>
        <taxon>Mytilus</taxon>
    </lineage>
</organism>
<dbReference type="Pfam" id="PF14529">
    <property type="entry name" value="Exo_endo_phos_2"/>
    <property type="match status" value="1"/>
</dbReference>
<protein>
    <recommendedName>
        <fullName evidence="1">Endonuclease/exonuclease/phosphatase domain-containing protein</fullName>
    </recommendedName>
</protein>
<dbReference type="InterPro" id="IPR005135">
    <property type="entry name" value="Endo/exonuclease/phosphatase"/>
</dbReference>